<organism evidence="21 22">
    <name type="scientific">Malassezia vespertilionis</name>
    <dbReference type="NCBI Taxonomy" id="2020962"/>
    <lineage>
        <taxon>Eukaryota</taxon>
        <taxon>Fungi</taxon>
        <taxon>Dikarya</taxon>
        <taxon>Basidiomycota</taxon>
        <taxon>Ustilaginomycotina</taxon>
        <taxon>Malasseziomycetes</taxon>
        <taxon>Malasseziales</taxon>
        <taxon>Malasseziaceae</taxon>
        <taxon>Malassezia</taxon>
    </lineage>
</organism>
<proteinExistence type="inferred from homology"/>
<feature type="coiled-coil region" evidence="19">
    <location>
        <begin position="205"/>
        <end position="235"/>
    </location>
</feature>
<protein>
    <recommendedName>
        <fullName evidence="5">DNA repair protein RAD50</fullName>
    </recommendedName>
</protein>
<keyword evidence="10" id="KW-0378">Hydrolase</keyword>
<dbReference type="Proteomes" id="UP000232875">
    <property type="component" value="Unassembled WGS sequence"/>
</dbReference>
<dbReference type="SUPFAM" id="SSF52540">
    <property type="entry name" value="P-loop containing nucleoside triphosphate hydrolases"/>
    <property type="match status" value="1"/>
</dbReference>
<dbReference type="GO" id="GO:0000722">
    <property type="term" value="P:telomere maintenance via recombination"/>
    <property type="evidence" value="ECO:0007669"/>
    <property type="project" value="TreeGrafter"/>
</dbReference>
<evidence type="ECO:0000256" key="7">
    <source>
        <dbReference type="ARBA" id="ARBA00022723"/>
    </source>
</evidence>
<dbReference type="Pfam" id="PF13476">
    <property type="entry name" value="AAA_23"/>
    <property type="match status" value="1"/>
</dbReference>
<keyword evidence="22" id="KW-1185">Reference proteome</keyword>
<keyword evidence="14 19" id="KW-0175">Coiled coil</keyword>
<dbReference type="FunFam" id="3.40.50.300:FF:000593">
    <property type="entry name" value="DNA repair protein RAD50"/>
    <property type="match status" value="1"/>
</dbReference>
<name>A0A2N1J8C5_9BASI</name>
<evidence type="ECO:0000256" key="6">
    <source>
        <dbReference type="ARBA" id="ARBA00022454"/>
    </source>
</evidence>
<dbReference type="InterPro" id="IPR038729">
    <property type="entry name" value="Rad50/SbcC_AAA"/>
</dbReference>
<evidence type="ECO:0000256" key="5">
    <source>
        <dbReference type="ARBA" id="ARBA00017893"/>
    </source>
</evidence>
<evidence type="ECO:0000256" key="19">
    <source>
        <dbReference type="SAM" id="Coils"/>
    </source>
</evidence>
<dbReference type="PANTHER" id="PTHR18867">
    <property type="entry name" value="RAD50"/>
    <property type="match status" value="1"/>
</dbReference>
<dbReference type="GO" id="GO:0000794">
    <property type="term" value="C:condensed nuclear chromosome"/>
    <property type="evidence" value="ECO:0007669"/>
    <property type="project" value="TreeGrafter"/>
</dbReference>
<keyword evidence="15" id="KW-0234">DNA repair</keyword>
<feature type="coiled-coil region" evidence="19">
    <location>
        <begin position="542"/>
        <end position="569"/>
    </location>
</feature>
<dbReference type="STRING" id="2020962.A0A2N1J8C5"/>
<comment type="similarity">
    <text evidence="4">Belongs to the SMC family. RAD50 subfamily.</text>
</comment>
<feature type="coiled-coil region" evidence="19">
    <location>
        <begin position="412"/>
        <end position="474"/>
    </location>
</feature>
<dbReference type="InterPro" id="IPR027417">
    <property type="entry name" value="P-loop_NTPase"/>
</dbReference>
<evidence type="ECO:0000256" key="13">
    <source>
        <dbReference type="ARBA" id="ARBA00022842"/>
    </source>
</evidence>
<keyword evidence="12" id="KW-0067">ATP-binding</keyword>
<keyword evidence="16" id="KW-0539">Nucleus</keyword>
<keyword evidence="7" id="KW-0479">Metal-binding</keyword>
<dbReference type="EMBL" id="KZ454993">
    <property type="protein sequence ID" value="PKI82810.1"/>
    <property type="molecule type" value="Genomic_DNA"/>
</dbReference>
<dbReference type="GO" id="GO:0016887">
    <property type="term" value="F:ATP hydrolysis activity"/>
    <property type="evidence" value="ECO:0007669"/>
    <property type="project" value="InterPro"/>
</dbReference>
<evidence type="ECO:0000256" key="16">
    <source>
        <dbReference type="ARBA" id="ARBA00023242"/>
    </source>
</evidence>
<evidence type="ECO:0000256" key="17">
    <source>
        <dbReference type="ARBA" id="ARBA00023254"/>
    </source>
</evidence>
<dbReference type="GO" id="GO:0070192">
    <property type="term" value="P:chromosome organization involved in meiotic cell cycle"/>
    <property type="evidence" value="ECO:0007669"/>
    <property type="project" value="TreeGrafter"/>
</dbReference>
<comment type="cofactor">
    <cofactor evidence="1">
        <name>Zn(2+)</name>
        <dbReference type="ChEBI" id="CHEBI:29105"/>
    </cofactor>
</comment>
<dbReference type="GO" id="GO:0005524">
    <property type="term" value="F:ATP binding"/>
    <property type="evidence" value="ECO:0007669"/>
    <property type="project" value="UniProtKB-KW"/>
</dbReference>
<evidence type="ECO:0000256" key="15">
    <source>
        <dbReference type="ARBA" id="ARBA00023204"/>
    </source>
</evidence>
<evidence type="ECO:0000256" key="1">
    <source>
        <dbReference type="ARBA" id="ARBA00001947"/>
    </source>
</evidence>
<dbReference type="GO" id="GO:0003691">
    <property type="term" value="F:double-stranded telomeric DNA binding"/>
    <property type="evidence" value="ECO:0007669"/>
    <property type="project" value="TreeGrafter"/>
</dbReference>
<dbReference type="GO" id="GO:0046872">
    <property type="term" value="F:metal ion binding"/>
    <property type="evidence" value="ECO:0007669"/>
    <property type="project" value="UniProtKB-KW"/>
</dbReference>
<gene>
    <name evidence="21" type="primary">RAD50</name>
    <name evidence="21" type="ORF">MVES_003237</name>
</gene>
<dbReference type="OrthoDB" id="18797at2759"/>
<accession>A0A2N1J8C5</accession>
<keyword evidence="11" id="KW-0862">Zinc</keyword>
<dbReference type="NCBIfam" id="TIGR00606">
    <property type="entry name" value="rad50"/>
    <property type="match status" value="1"/>
</dbReference>
<keyword evidence="8" id="KW-0547">Nucleotide-binding</keyword>
<dbReference type="GO" id="GO:0030870">
    <property type="term" value="C:Mre11 complex"/>
    <property type="evidence" value="ECO:0007669"/>
    <property type="project" value="InterPro"/>
</dbReference>
<feature type="coiled-coil region" evidence="19">
    <location>
        <begin position="983"/>
        <end position="1017"/>
    </location>
</feature>
<dbReference type="InterPro" id="IPR004584">
    <property type="entry name" value="Rad50_eukaryotes"/>
</dbReference>
<evidence type="ECO:0000259" key="20">
    <source>
        <dbReference type="Pfam" id="PF13476"/>
    </source>
</evidence>
<feature type="coiled-coil region" evidence="19">
    <location>
        <begin position="716"/>
        <end position="743"/>
    </location>
</feature>
<keyword evidence="9" id="KW-0227">DNA damage</keyword>
<evidence type="ECO:0000256" key="18">
    <source>
        <dbReference type="ARBA" id="ARBA00049360"/>
    </source>
</evidence>
<reference evidence="21 22" key="1">
    <citation type="submission" date="2017-10" db="EMBL/GenBank/DDBJ databases">
        <title>A novel species of cold-tolerant Malassezia isolated from bats.</title>
        <authorList>
            <person name="Lorch J.M."/>
            <person name="Palmer J.M."/>
            <person name="Vanderwolf K.J."/>
            <person name="Schmidt K.Z."/>
            <person name="Verant M.L."/>
            <person name="Weller T.J."/>
            <person name="Blehert D.S."/>
        </authorList>
    </citation>
    <scope>NUCLEOTIDE SEQUENCE [LARGE SCALE GENOMIC DNA]</scope>
    <source>
        <strain evidence="21 22">NWHC:44797-103</strain>
    </source>
</reference>
<comment type="subcellular location">
    <subcellularLocation>
        <location evidence="3">Chromosome</location>
    </subcellularLocation>
    <subcellularLocation>
        <location evidence="2">Nucleus</location>
    </subcellularLocation>
</comment>
<evidence type="ECO:0000256" key="10">
    <source>
        <dbReference type="ARBA" id="ARBA00022801"/>
    </source>
</evidence>
<evidence type="ECO:0000256" key="9">
    <source>
        <dbReference type="ARBA" id="ARBA00022763"/>
    </source>
</evidence>
<evidence type="ECO:0000313" key="21">
    <source>
        <dbReference type="EMBL" id="PKI82810.1"/>
    </source>
</evidence>
<feature type="coiled-coil region" evidence="19">
    <location>
        <begin position="835"/>
        <end position="914"/>
    </location>
</feature>
<dbReference type="GO" id="GO:0007004">
    <property type="term" value="P:telomere maintenance via telomerase"/>
    <property type="evidence" value="ECO:0007669"/>
    <property type="project" value="TreeGrafter"/>
</dbReference>
<dbReference type="FunFam" id="3.40.50.300:FF:001195">
    <property type="entry name" value="DNA repair protein rad50"/>
    <property type="match status" value="1"/>
</dbReference>
<dbReference type="Gene3D" id="3.40.50.300">
    <property type="entry name" value="P-loop containing nucleotide triphosphate hydrolases"/>
    <property type="match status" value="2"/>
</dbReference>
<keyword evidence="17" id="KW-0469">Meiosis</keyword>
<evidence type="ECO:0000256" key="12">
    <source>
        <dbReference type="ARBA" id="ARBA00022840"/>
    </source>
</evidence>
<evidence type="ECO:0000313" key="22">
    <source>
        <dbReference type="Proteomes" id="UP000232875"/>
    </source>
</evidence>
<dbReference type="GO" id="GO:0051880">
    <property type="term" value="F:G-quadruplex DNA binding"/>
    <property type="evidence" value="ECO:0007669"/>
    <property type="project" value="TreeGrafter"/>
</dbReference>
<evidence type="ECO:0000256" key="8">
    <source>
        <dbReference type="ARBA" id="ARBA00022741"/>
    </source>
</evidence>
<evidence type="ECO:0000256" key="11">
    <source>
        <dbReference type="ARBA" id="ARBA00022833"/>
    </source>
</evidence>
<feature type="coiled-coil region" evidence="19">
    <location>
        <begin position="1074"/>
        <end position="1101"/>
    </location>
</feature>
<keyword evidence="6" id="KW-0158">Chromosome</keyword>
<evidence type="ECO:0000256" key="4">
    <source>
        <dbReference type="ARBA" id="ARBA00009439"/>
    </source>
</evidence>
<evidence type="ECO:0000256" key="14">
    <source>
        <dbReference type="ARBA" id="ARBA00023054"/>
    </source>
</evidence>
<dbReference type="GO" id="GO:0043047">
    <property type="term" value="F:single-stranded telomeric DNA binding"/>
    <property type="evidence" value="ECO:0007669"/>
    <property type="project" value="TreeGrafter"/>
</dbReference>
<keyword evidence="13" id="KW-0460">Magnesium</keyword>
<dbReference type="GO" id="GO:0006303">
    <property type="term" value="P:double-strand break repair via nonhomologous end joining"/>
    <property type="evidence" value="ECO:0007669"/>
    <property type="project" value="UniProtKB-ARBA"/>
</dbReference>
<comment type="catalytic activity">
    <reaction evidence="18">
        <text>ATP + H2O = ADP + phosphate + H(+)</text>
        <dbReference type="Rhea" id="RHEA:13065"/>
        <dbReference type="ChEBI" id="CHEBI:15377"/>
        <dbReference type="ChEBI" id="CHEBI:15378"/>
        <dbReference type="ChEBI" id="CHEBI:30616"/>
        <dbReference type="ChEBI" id="CHEBI:43474"/>
        <dbReference type="ChEBI" id="CHEBI:456216"/>
    </reaction>
</comment>
<evidence type="ECO:0000256" key="2">
    <source>
        <dbReference type="ARBA" id="ARBA00004123"/>
    </source>
</evidence>
<dbReference type="PANTHER" id="PTHR18867:SF12">
    <property type="entry name" value="DNA REPAIR PROTEIN RAD50"/>
    <property type="match status" value="1"/>
</dbReference>
<evidence type="ECO:0000256" key="3">
    <source>
        <dbReference type="ARBA" id="ARBA00004286"/>
    </source>
</evidence>
<feature type="domain" description="Rad50/SbcC-type AAA" evidence="20">
    <location>
        <begin position="6"/>
        <end position="232"/>
    </location>
</feature>
<sequence length="1308" mass="146307">MAELDKLAIRGVRAFDPKSINIIQFFKPLTVIVGHNGSGKTTIVECLKYAATGDLPPNTKGGAFVYDPFLAGTDTVKAQIRLRFRNTQGTRMSCVRNMQVSRKRGGGLTMKTLEGVLGIDDSESDHAQAAISTRCAELDQEMTLLLGVSRAILEHVLFCHQEESNWPLAEPFVLKKRFDEIFEVTRYTKALDSLRALRKQRIQDSRVDEAELRGLQQEKERAESARQKIRSLHASLEHHTADLTVLEQDLAKKTVENKALYDAGIQFREIIGKAESLEERHRLYCEKRDEIATHTSLLQGTDDAIRNELEAFADTLSQQRAEHTEITAQLGACKETRDNEQHKHEMLIREHGEVLAAHKALKRTIQSSMSSLYTIAAHHGINVPEEVASLDAFRTLHASLQTQLSAQHRTEEARLRREEHSAQEREAVLEQEWQQARTMLQEKQAQCAHQEETVACLDQRISATEQELAQAQATSLEERDISEAEDKVASLSAQLDAPDFAAQRAETAAALTAAETRREALAKEMSVSHQTIEQRTLLASREDTLQRDRKALHDRMATLETEAQSLLGETPDAATFFTVAADALATCAQALQSAAARQQKKQQAVDRLQSVLELDTTQAKSKEAQCSILANELASLLNGEFNTIDVALDVATEEVSVLKDSMAMVERGAEFFQKILVHGKEKHVCLGCNRGIALGEIPAFTAHVQASLARSNPERLAELRTDLENWTAQLNAFETGRAKAQERTFLLRELSTLHTHQTECRTALEDAHTALEDASHTANTLRTRHARLQTLTQGAEAVESLYMRCQALQRSVDNTRADLRVTGDIPQAGDARKELDLLSVTIQQHRAMNERLNAQRETLREQLSSKLHTLHTLQKAVADAHRQDMAYEAAKQRLAELAADCAKAREKSERLQSEIDAQAAPIAATREALHTFRAEQRKTASDASEASRAQAQALVRMDDIAASVDSAAADLPKTRLEACNAMLQESAQRLHTVRASVDAMEEKAHALALTLQEAQAHEATLSANLRYREAMRDIAVVEAQLSALDLDTAHQRHATFAEHYDAARKAENDMSGKAAHLRGELRGIEAQIKEREDELRSEYRDVDVRYMRQLIRLKVGSMANRDLETYSGALHQAIQQYHAIKMEEVNQTLDYLWKKTYQGADIDTILIRSDVEGKVNASGVRSYQYRVVMVKDGAELDMRGRCSAGQKVLACILIRLALADSFGTNTGFLALDEPTTNLDRENVEALAASLVDLIAERQHQHNFQLVVITHDEDFLSRLSHSDALTQYWRVSRNEHLNSVIEREYVRNM</sequence>
<dbReference type="GO" id="GO:0007127">
    <property type="term" value="P:meiosis I"/>
    <property type="evidence" value="ECO:0007669"/>
    <property type="project" value="UniProtKB-ARBA"/>
</dbReference>